<reference evidence="2" key="1">
    <citation type="submission" date="2022-10" db="EMBL/GenBank/DDBJ databases">
        <authorList>
            <person name="Byrne P K."/>
        </authorList>
    </citation>
    <scope>NUCLEOTIDE SEQUENCE</scope>
    <source>
        <strain evidence="2">CBS7001</strain>
    </source>
</reference>
<dbReference type="PANTHER" id="PTHR13774">
    <property type="entry name" value="PHENAZINE BIOSYNTHESIS PROTEIN"/>
    <property type="match status" value="1"/>
</dbReference>
<dbReference type="GO" id="GO:0005737">
    <property type="term" value="C:cytoplasm"/>
    <property type="evidence" value="ECO:0007669"/>
    <property type="project" value="TreeGrafter"/>
</dbReference>
<dbReference type="NCBIfam" id="TIGR00654">
    <property type="entry name" value="PhzF_family"/>
    <property type="match status" value="1"/>
</dbReference>
<dbReference type="Gene3D" id="3.10.310.10">
    <property type="entry name" value="Diaminopimelate Epimerase, Chain A, domain 1"/>
    <property type="match status" value="2"/>
</dbReference>
<dbReference type="PANTHER" id="PTHR13774:SF32">
    <property type="entry name" value="ANTISENSE-ENHANCING SEQUENCE 1"/>
    <property type="match status" value="1"/>
</dbReference>
<dbReference type="Pfam" id="PF02567">
    <property type="entry name" value="PhzC-PhzF"/>
    <property type="match status" value="1"/>
</dbReference>
<dbReference type="EMBL" id="OX365926">
    <property type="protein sequence ID" value="CAI4051538.1"/>
    <property type="molecule type" value="Genomic_DNA"/>
</dbReference>
<dbReference type="GO" id="GO:0016853">
    <property type="term" value="F:isomerase activity"/>
    <property type="evidence" value="ECO:0007669"/>
    <property type="project" value="TreeGrafter"/>
</dbReference>
<evidence type="ECO:0008006" key="4">
    <source>
        <dbReference type="Google" id="ProtNLM"/>
    </source>
</evidence>
<dbReference type="InterPro" id="IPR003719">
    <property type="entry name" value="Phenazine_PhzF-like"/>
</dbReference>
<accession>A0AA35NL36</accession>
<protein>
    <recommendedName>
        <fullName evidence="4">Yhi9p</fullName>
    </recommendedName>
</protein>
<dbReference type="PIRSF" id="PIRSF016184">
    <property type="entry name" value="PhzC_PhzF"/>
    <property type="match status" value="1"/>
</dbReference>
<sequence>MSLTVPFKQVDVFTEVPFKGNPVAVINFLDTDDSEVTQEQLQAIANWTNLSETTFLFKPSDERYDYKLRIFTPQIELPFAGHPTIGSCNAFLEFTKNTTATSLVQECKAGAISLTINEGLISFKAALFDFEGISDEVITGYEQSLGLKFIAAPALLRTGPNWVVALVDDAETCFNANPNFAMITEQSKQNNHTGIILAGPKKNATVRNSYEIRAFCPVDTIDEDPVCGSGSVALARYLQELYKFEETTKITISQGGRLGRDGHIEATIMKDVDGNTSYHVAGHAITVVNGKITL</sequence>
<dbReference type="Proteomes" id="UP001162090">
    <property type="component" value="Chromosome 15"/>
</dbReference>
<gene>
    <name evidence="2" type="primary">SUVC15G1830</name>
    <name evidence="2" type="ORF">SUVC_15G1830</name>
</gene>
<feature type="active site" evidence="1">
    <location>
        <position position="52"/>
    </location>
</feature>
<proteinExistence type="predicted"/>
<dbReference type="FunFam" id="3.10.310.10:FF:000024">
    <property type="entry name" value="Yhi9p"/>
    <property type="match status" value="1"/>
</dbReference>
<organism evidence="2 3">
    <name type="scientific">Saccharomyces uvarum</name>
    <name type="common">Yeast</name>
    <name type="synonym">Saccharomyces bayanus var. uvarum</name>
    <dbReference type="NCBI Taxonomy" id="230603"/>
    <lineage>
        <taxon>Eukaryota</taxon>
        <taxon>Fungi</taxon>
        <taxon>Dikarya</taxon>
        <taxon>Ascomycota</taxon>
        <taxon>Saccharomycotina</taxon>
        <taxon>Saccharomycetes</taxon>
        <taxon>Saccharomycetales</taxon>
        <taxon>Saccharomycetaceae</taxon>
        <taxon>Saccharomyces</taxon>
    </lineage>
</organism>
<dbReference type="AlphaFoldDB" id="A0AA35NL36"/>
<evidence type="ECO:0000313" key="2">
    <source>
        <dbReference type="EMBL" id="CAI4051538.1"/>
    </source>
</evidence>
<name>A0AA35NL36_SACUV</name>
<evidence type="ECO:0000313" key="3">
    <source>
        <dbReference type="Proteomes" id="UP001162090"/>
    </source>
</evidence>
<evidence type="ECO:0000256" key="1">
    <source>
        <dbReference type="PIRSR" id="PIRSR016184-1"/>
    </source>
</evidence>
<dbReference type="SUPFAM" id="SSF54506">
    <property type="entry name" value="Diaminopimelate epimerase-like"/>
    <property type="match status" value="1"/>
</dbReference>